<dbReference type="AlphaFoldDB" id="A0A432W845"/>
<organism evidence="1 2">
    <name type="scientific">Aliidiomarina minuta</name>
    <dbReference type="NCBI Taxonomy" id="880057"/>
    <lineage>
        <taxon>Bacteria</taxon>
        <taxon>Pseudomonadati</taxon>
        <taxon>Pseudomonadota</taxon>
        <taxon>Gammaproteobacteria</taxon>
        <taxon>Alteromonadales</taxon>
        <taxon>Idiomarinaceae</taxon>
        <taxon>Aliidiomarina</taxon>
    </lineage>
</organism>
<dbReference type="Pfam" id="PF17963">
    <property type="entry name" value="Big_9"/>
    <property type="match status" value="1"/>
</dbReference>
<reference evidence="1 2" key="1">
    <citation type="journal article" date="2011" name="Front. Microbiol.">
        <title>Genomic signatures of strain selection and enhancement in Bacillus atrophaeus var. globigii, a historical biowarfare simulant.</title>
        <authorList>
            <person name="Gibbons H.S."/>
            <person name="Broomall S.M."/>
            <person name="McNew L.A."/>
            <person name="Daligault H."/>
            <person name="Chapman C."/>
            <person name="Bruce D."/>
            <person name="Karavis M."/>
            <person name="Krepps M."/>
            <person name="McGregor P.A."/>
            <person name="Hong C."/>
            <person name="Park K.H."/>
            <person name="Akmal A."/>
            <person name="Feldman A."/>
            <person name="Lin J.S."/>
            <person name="Chang W.E."/>
            <person name="Higgs B.W."/>
            <person name="Demirev P."/>
            <person name="Lindquist J."/>
            <person name="Liem A."/>
            <person name="Fochler E."/>
            <person name="Read T.D."/>
            <person name="Tapia R."/>
            <person name="Johnson S."/>
            <person name="Bishop-Lilly K.A."/>
            <person name="Detter C."/>
            <person name="Han C."/>
            <person name="Sozhamannan S."/>
            <person name="Rosenzweig C.N."/>
            <person name="Skowronski E.W."/>
        </authorList>
    </citation>
    <scope>NUCLEOTIDE SEQUENCE [LARGE SCALE GENOMIC DNA]</scope>
    <source>
        <strain evidence="1 2">MLST1</strain>
    </source>
</reference>
<evidence type="ECO:0000313" key="1">
    <source>
        <dbReference type="EMBL" id="RUO26287.1"/>
    </source>
</evidence>
<sequence length="877" mass="98279">MPSKSDLSKNIAHHLGELVTGQKQARAAKTVGISDMKNFKLRAGTLLAVSLGLAGCFDSSSNNEDPSINAVADNFNVIGNDTHELDVLGNDEGNGLVIIGTGSAEFGTVEFTEGTLSYTPQTDFAGVDTFTYSISNEAGEDSATVTVEVGQEIALQGRVIDAPIADATVTLEFNGQTFTAQADAQGRYHLPMVVNSLDDNELVRLSARGSAEHGQEYVTLSSRLMTAAELLSMVGSGNSVTRDHLDSVQVTQMSTARDFLINRASEEGKVTSDNIGDLENVLDPDLMLEMAAVIKLMVDNPDFSLPEGKDTIDDFLNDAESYNEVVVKASEGGDDSPLRRAMDETLNDPEIMPRSSEQEISGDYLVMFDTAPFIVNRSGVHFAFNEDGTAVRSHGALDGANAPGRFASREYTWNVEGSRIEFESGQGDTEFETSVYYRPYDYLEDEETRELYLTHFYDKDHEHQVTASQHLKAFHMVSVTSRDIIIRQEYELVIPEYDQRRWDNETGVDHHIYIPERTETRISNSRLVKTEHLIRDDLKFENVSAQPWILTDFYGYTAHKNMFNLLENGRVELAIDDHVYHWASFYYLQNEDWQANWALHDDDTRLRITLRDDEDNLITHSDFFWQRRDETAQGLVTIYSNDYGETYASVDQGGPVPTAEITPEDILSQLNENNMLASAVNRPAMAYEGATLKASDWFGWILRENGSGDRPVFQCDGAYIQSYAVCEGEFVMQPFGQMPLEWRIDDDAIRIDRFEWWHDPTYYCTGENYPQGTPCFQRVIKPLRQSDNGIIFGMEYNVTNSTANGNTGGLENGRPFYQVEPRFMVWTIEDLPATSDGSGFGGVSSQSQSATERLQPFTVDYVRAYPSRHHDNRDGQN</sequence>
<dbReference type="Proteomes" id="UP000288293">
    <property type="component" value="Unassembled WGS sequence"/>
</dbReference>
<protein>
    <submittedName>
        <fullName evidence="1">Uncharacterized protein</fullName>
    </submittedName>
</protein>
<dbReference type="EMBL" id="PIPL01000001">
    <property type="protein sequence ID" value="RUO26287.1"/>
    <property type="molecule type" value="Genomic_DNA"/>
</dbReference>
<evidence type="ECO:0000313" key="2">
    <source>
        <dbReference type="Proteomes" id="UP000288293"/>
    </source>
</evidence>
<accession>A0A432W845</accession>
<keyword evidence="2" id="KW-1185">Reference proteome</keyword>
<dbReference type="OrthoDB" id="5378341at2"/>
<dbReference type="Gene3D" id="2.60.40.2810">
    <property type="match status" value="1"/>
</dbReference>
<gene>
    <name evidence="1" type="ORF">CWE09_06110</name>
</gene>
<name>A0A432W845_9GAMM</name>
<proteinExistence type="predicted"/>
<comment type="caution">
    <text evidence="1">The sequence shown here is derived from an EMBL/GenBank/DDBJ whole genome shotgun (WGS) entry which is preliminary data.</text>
</comment>